<comment type="caution">
    <text evidence="2">The sequence shown here is derived from an EMBL/GenBank/DDBJ whole genome shotgun (WGS) entry which is preliminary data.</text>
</comment>
<reference evidence="2 3" key="1">
    <citation type="journal article" date="2012" name="Genome Biol.">
        <title>Genome and low-iron response of an oceanic diatom adapted to chronic iron limitation.</title>
        <authorList>
            <person name="Lommer M."/>
            <person name="Specht M."/>
            <person name="Roy A.S."/>
            <person name="Kraemer L."/>
            <person name="Andreson R."/>
            <person name="Gutowska M.A."/>
            <person name="Wolf J."/>
            <person name="Bergner S.V."/>
            <person name="Schilhabel M.B."/>
            <person name="Klostermeier U.C."/>
            <person name="Beiko R.G."/>
            <person name="Rosenstiel P."/>
            <person name="Hippler M."/>
            <person name="Laroche J."/>
        </authorList>
    </citation>
    <scope>NUCLEOTIDE SEQUENCE [LARGE SCALE GENOMIC DNA]</scope>
    <source>
        <strain evidence="2 3">CCMP1005</strain>
    </source>
</reference>
<evidence type="ECO:0000256" key="1">
    <source>
        <dbReference type="SAM" id="MobiDB-lite"/>
    </source>
</evidence>
<dbReference type="Proteomes" id="UP000266841">
    <property type="component" value="Unassembled WGS sequence"/>
</dbReference>
<organism evidence="2 3">
    <name type="scientific">Thalassiosira oceanica</name>
    <name type="common">Marine diatom</name>
    <dbReference type="NCBI Taxonomy" id="159749"/>
    <lineage>
        <taxon>Eukaryota</taxon>
        <taxon>Sar</taxon>
        <taxon>Stramenopiles</taxon>
        <taxon>Ochrophyta</taxon>
        <taxon>Bacillariophyta</taxon>
        <taxon>Coscinodiscophyceae</taxon>
        <taxon>Thalassiosirophycidae</taxon>
        <taxon>Thalassiosirales</taxon>
        <taxon>Thalassiosiraceae</taxon>
        <taxon>Thalassiosira</taxon>
    </lineage>
</organism>
<keyword evidence="3" id="KW-1185">Reference proteome</keyword>
<gene>
    <name evidence="2" type="ORF">THAOC_20138</name>
</gene>
<evidence type="ECO:0000313" key="2">
    <source>
        <dbReference type="EMBL" id="EJK59608.1"/>
    </source>
</evidence>
<feature type="compositionally biased region" description="Basic and acidic residues" evidence="1">
    <location>
        <begin position="202"/>
        <end position="219"/>
    </location>
</feature>
<sequence length="1014" mass="112028">YAPPSARLGEFLVDWCRGPQPAPTKQITFAEDRKEQKAAALPRRILSIVVVRVAVVSRHPPHRPSSPVCRAMTPPPSSSSAASSRRSAASSSAAASSSNAASARRTRPRPSSNAASSSAALSSNAASSAIASSAWTPSNNQTPFVLPFAAASARSLGAYTDDGYDEEYDEFGGNASRSAHKKKRLKYGRGTNRDDDEADSDDDKKPAAEKPLDRRKPAAADESEEEEVKTEETQAIWSRTRTGGAQAQVAAEPQPDDDDEDYEDHEDVDDEIQCNNDAPSSDDYLLAHCNAVMGITVAASFAPLLLPASKPAGSTSSEEEYLELAKRNYHARALTHGPFAFETMRRATPNASQTAVFWKYLALCEKSFTFLVDRGYALVPGGTYFNYIDITRFTILDNNPHVYLINLETGPKVGVCGVGTVRLLYYMAFFHERGLPVPDIYSIVEVGTLPRDIQLQLVRMMLEGVKQFAPERLPTTVREAVGMCSTGLPIHAQYLFYTLTTSLEECEVFGGGLEMKSFLLRLVLMMLESGAQKYLDAPNGAKHEGVSYCFLGCCGPVAVPLRPHVVASRAHQGRLDLLKWSKPMVYEVVFPDKSDPKPEDTFIFPPVEDPHSVEECYAKENFTPEDRKKARALNREDKKLRLLFVCPPFCFPLFWSPKLTSVSFDTLESKKPTVMVVQWMILVVRVLATESAKLAFSFLDEKVSGCFLFIWYIIYAGMGQFGHVSAATLAVVGKNMMGHAFEPLPSGVHQPAAHGVGEDEDRRLPYIVSANQRRQLNDPKKARGGDSGVKHDCNYQRRLVSTLSTAGAVHGVSSEDAVSLVFDRVAEGLDGNTPAASYRRSSLMGSDVIFDETLDNRHNSWRRGKGRVVVTSGQCEANDLNLAEIIWNDSEVWVVTEEGATPPEDGTLITNKYNATGKYYWKDCEEEAQSKEFRYSHNDLVDQPFNYRVDGKGQRTKMSNLGASAKASKFHTHQKVTKIKFVWTKDETEEDRLRELGELLAAHGCKYCRGEEEE</sequence>
<feature type="compositionally biased region" description="Basic residues" evidence="1">
    <location>
        <begin position="178"/>
        <end position="187"/>
    </location>
</feature>
<feature type="compositionally biased region" description="Acidic residues" evidence="1">
    <location>
        <begin position="254"/>
        <end position="268"/>
    </location>
</feature>
<feature type="compositionally biased region" description="Polar residues" evidence="1">
    <location>
        <begin position="233"/>
        <end position="245"/>
    </location>
</feature>
<feature type="non-terminal residue" evidence="2">
    <location>
        <position position="1"/>
    </location>
</feature>
<protein>
    <submittedName>
        <fullName evidence="2">Uncharacterized protein</fullName>
    </submittedName>
</protein>
<dbReference type="AlphaFoldDB" id="K0S0L6"/>
<accession>K0S0L6</accession>
<feature type="region of interest" description="Disordered" evidence="1">
    <location>
        <begin position="160"/>
        <end position="268"/>
    </location>
</feature>
<proteinExistence type="predicted"/>
<evidence type="ECO:0000313" key="3">
    <source>
        <dbReference type="Proteomes" id="UP000266841"/>
    </source>
</evidence>
<feature type="region of interest" description="Disordered" evidence="1">
    <location>
        <begin position="57"/>
        <end position="142"/>
    </location>
</feature>
<dbReference type="EMBL" id="AGNL01022634">
    <property type="protein sequence ID" value="EJK59608.1"/>
    <property type="molecule type" value="Genomic_DNA"/>
</dbReference>
<feature type="compositionally biased region" description="Low complexity" evidence="1">
    <location>
        <begin position="78"/>
        <end position="134"/>
    </location>
</feature>
<name>K0S0L6_THAOC</name>